<feature type="transmembrane region" description="Helical" evidence="1">
    <location>
        <begin position="190"/>
        <end position="210"/>
    </location>
</feature>
<feature type="transmembrane region" description="Helical" evidence="1">
    <location>
        <begin position="92"/>
        <end position="113"/>
    </location>
</feature>
<dbReference type="Proteomes" id="UP000031830">
    <property type="component" value="Chromosome"/>
</dbReference>
<reference evidence="3 4" key="1">
    <citation type="journal article" date="2015" name="Genome Announc.">
        <title>Genome sequencing of 18 francisella strains to aid in assay development and testing.</title>
        <authorList>
            <person name="Johnson S.L."/>
            <person name="Daligault H.E."/>
            <person name="Davenport K.W."/>
            <person name="Coyne S.R."/>
            <person name="Frey K.G."/>
            <person name="Koroleva G.I."/>
            <person name="Broomall S.M."/>
            <person name="Bishop-Lilly K.A."/>
            <person name="Bruce D.C."/>
            <person name="Chertkov O."/>
            <person name="Freitas T."/>
            <person name="Jaissle J."/>
            <person name="Ladner J.T."/>
            <person name="Rosenzweig C.N."/>
            <person name="Gibbons H.S."/>
            <person name="Palacios G.F."/>
            <person name="Redden C.L."/>
            <person name="Xu Y."/>
            <person name="Minogue T.D."/>
            <person name="Chain P.S."/>
        </authorList>
    </citation>
    <scope>NUCLEOTIDE SEQUENCE [LARGE SCALE GENOMIC DNA]</scope>
    <source>
        <strain evidence="3 4">GA01-2794</strain>
    </source>
</reference>
<feature type="transmembrane region" description="Helical" evidence="1">
    <location>
        <begin position="51"/>
        <end position="72"/>
    </location>
</feature>
<evidence type="ECO:0000313" key="4">
    <source>
        <dbReference type="Proteomes" id="UP000031830"/>
    </source>
</evidence>
<feature type="transmembrane region" description="Helical" evidence="1">
    <location>
        <begin position="245"/>
        <end position="264"/>
    </location>
</feature>
<sequence length="265" mass="30283">MNSQKGDYKYIIFLILSLLIGLLTNIVNLIGALILLLFLAFSIVMNKYNHIIFKIILALFAYLLMLHILPGFNNLNLYKNILVSPDAIPYSMTLKFDSLFVGLSIITVAIPTLVQELKYKIMKSILFGIFYGLLAILIIGGIAFNFNFVKWDIKFNNLIIIFIIQNLFFTCFYEEVFWRGLLQKNIFNNYLNKYLSILIIAILFATAHLIFANYKFAILAFFASIIYGLSYNSTNNLLASITTHYLVNITQIMLVTYPILASSLA</sequence>
<dbReference type="RefSeq" id="WP_044525810.1">
    <property type="nucleotide sequence ID" value="NZ_CP009440.1"/>
</dbReference>
<dbReference type="Pfam" id="PF02517">
    <property type="entry name" value="Rce1-like"/>
    <property type="match status" value="1"/>
</dbReference>
<dbReference type="AlphaFoldDB" id="A0A0B6D4K1"/>
<name>A0A0B6D4K1_9GAMM</name>
<feature type="transmembrane region" description="Helical" evidence="1">
    <location>
        <begin position="125"/>
        <end position="146"/>
    </location>
</feature>
<gene>
    <name evidence="3" type="ORF">LA55_581</name>
</gene>
<feature type="domain" description="CAAX prenyl protease 2/Lysostaphin resistance protein A-like" evidence="2">
    <location>
        <begin position="158"/>
        <end position="249"/>
    </location>
</feature>
<evidence type="ECO:0000259" key="2">
    <source>
        <dbReference type="Pfam" id="PF02517"/>
    </source>
</evidence>
<keyword evidence="1" id="KW-0812">Transmembrane</keyword>
<keyword evidence="1" id="KW-0472">Membrane</keyword>
<dbReference type="GO" id="GO:0080120">
    <property type="term" value="P:CAAX-box protein maturation"/>
    <property type="evidence" value="ECO:0007669"/>
    <property type="project" value="UniProtKB-ARBA"/>
</dbReference>
<dbReference type="OrthoDB" id="5322702at2"/>
<evidence type="ECO:0000256" key="1">
    <source>
        <dbReference type="SAM" id="Phobius"/>
    </source>
</evidence>
<dbReference type="EMBL" id="CP009440">
    <property type="protein sequence ID" value="AJI52588.1"/>
    <property type="molecule type" value="Genomic_DNA"/>
</dbReference>
<dbReference type="GO" id="GO:0006508">
    <property type="term" value="P:proteolysis"/>
    <property type="evidence" value="ECO:0007669"/>
    <property type="project" value="UniProtKB-KW"/>
</dbReference>
<dbReference type="KEGG" id="fpz:LA55_581"/>
<dbReference type="InterPro" id="IPR003675">
    <property type="entry name" value="Rce1/LyrA-like_dom"/>
</dbReference>
<feature type="transmembrane region" description="Helical" evidence="1">
    <location>
        <begin position="158"/>
        <end position="178"/>
    </location>
</feature>
<keyword evidence="3" id="KW-0645">Protease</keyword>
<proteinExistence type="predicted"/>
<dbReference type="GO" id="GO:0004175">
    <property type="term" value="F:endopeptidase activity"/>
    <property type="evidence" value="ECO:0007669"/>
    <property type="project" value="UniProtKB-ARBA"/>
</dbReference>
<evidence type="ECO:0000313" key="3">
    <source>
        <dbReference type="EMBL" id="AJI52588.1"/>
    </source>
</evidence>
<feature type="transmembrane region" description="Helical" evidence="1">
    <location>
        <begin position="216"/>
        <end position="233"/>
    </location>
</feature>
<keyword evidence="1" id="KW-1133">Transmembrane helix</keyword>
<keyword evidence="3" id="KW-0378">Hydrolase</keyword>
<feature type="transmembrane region" description="Helical" evidence="1">
    <location>
        <begin position="12"/>
        <end position="39"/>
    </location>
</feature>
<protein>
    <submittedName>
        <fullName evidence="3">CAAX protease self-immunity family protein</fullName>
    </submittedName>
</protein>
<organism evidence="3 4">
    <name type="scientific">Francisella philomiragia</name>
    <dbReference type="NCBI Taxonomy" id="28110"/>
    <lineage>
        <taxon>Bacteria</taxon>
        <taxon>Pseudomonadati</taxon>
        <taxon>Pseudomonadota</taxon>
        <taxon>Gammaproteobacteria</taxon>
        <taxon>Thiotrichales</taxon>
        <taxon>Francisellaceae</taxon>
        <taxon>Francisella</taxon>
    </lineage>
</organism>
<accession>A0A0B6D4K1</accession>